<feature type="compositionally biased region" description="Polar residues" evidence="4">
    <location>
        <begin position="737"/>
        <end position="746"/>
    </location>
</feature>
<dbReference type="PANTHER" id="PTHR30627">
    <property type="entry name" value="PEPTIDOGLYCAN D,D-TRANSPEPTIDASE"/>
    <property type="match status" value="1"/>
</dbReference>
<proteinExistence type="inferred from homology"/>
<feature type="region of interest" description="Disordered" evidence="4">
    <location>
        <begin position="725"/>
        <end position="768"/>
    </location>
</feature>
<feature type="domain" description="PASTA" evidence="5">
    <location>
        <begin position="610"/>
        <end position="670"/>
    </location>
</feature>
<dbReference type="Pfam" id="PF03793">
    <property type="entry name" value="PASTA"/>
    <property type="match status" value="1"/>
</dbReference>
<reference evidence="6" key="1">
    <citation type="submission" date="2023-04" db="EMBL/GenBank/DDBJ databases">
        <title>Comparative genomic analysis of Cohnella hashimotonis sp. nov., isolated from the International Space Station.</title>
        <authorList>
            <person name="Venkateswaran K."/>
            <person name="Simpson A."/>
        </authorList>
    </citation>
    <scope>NUCLEOTIDE SEQUENCE</scope>
    <source>
        <strain evidence="6">F6_2S_P_1</strain>
    </source>
</reference>
<dbReference type="PROSITE" id="PS51178">
    <property type="entry name" value="PASTA"/>
    <property type="match status" value="1"/>
</dbReference>
<evidence type="ECO:0000256" key="4">
    <source>
        <dbReference type="SAM" id="MobiDB-lite"/>
    </source>
</evidence>
<dbReference type="InterPro" id="IPR005543">
    <property type="entry name" value="PASTA_dom"/>
</dbReference>
<name>A0ABT6TIL3_9BACL</name>
<dbReference type="InterPro" id="IPR001460">
    <property type="entry name" value="PCN-bd_Tpept"/>
</dbReference>
<dbReference type="InterPro" id="IPR012338">
    <property type="entry name" value="Beta-lactam/transpept-like"/>
</dbReference>
<dbReference type="Pfam" id="PF00905">
    <property type="entry name" value="Transpeptidase"/>
    <property type="match status" value="1"/>
</dbReference>
<dbReference type="RefSeq" id="WP_282909404.1">
    <property type="nucleotide sequence ID" value="NZ_JAGRPV010000001.1"/>
</dbReference>
<dbReference type="SUPFAM" id="SSF56519">
    <property type="entry name" value="Penicillin binding protein dimerisation domain"/>
    <property type="match status" value="1"/>
</dbReference>
<gene>
    <name evidence="6" type="ORF">KB449_16430</name>
</gene>
<dbReference type="Gene3D" id="3.30.450.330">
    <property type="match status" value="1"/>
</dbReference>
<evidence type="ECO:0000313" key="7">
    <source>
        <dbReference type="Proteomes" id="UP001161691"/>
    </source>
</evidence>
<dbReference type="EMBL" id="JAGRPV010000001">
    <property type="protein sequence ID" value="MDI4646565.1"/>
    <property type="molecule type" value="Genomic_DNA"/>
</dbReference>
<dbReference type="SUPFAM" id="SSF56601">
    <property type="entry name" value="beta-lactamase/transpeptidase-like"/>
    <property type="match status" value="1"/>
</dbReference>
<dbReference type="PANTHER" id="PTHR30627:SF26">
    <property type="entry name" value="PENICILLIN-BINDING PROTEIN 2B"/>
    <property type="match status" value="1"/>
</dbReference>
<evidence type="ECO:0000256" key="2">
    <source>
        <dbReference type="ARBA" id="ARBA00007171"/>
    </source>
</evidence>
<sequence length="768" mass="82989">MTKRIKLRTLLAGGVITLLFVALWGRIYWVQVAHAEFWSEQARSTWVTTKKLVQERGTISDRTGTVLAGDAAAYTLALSPKIIHQLDDANPQWKLIDQIAAKVTSVLGKPETEVRKIIDAKTSKGAYFAQREVQPEGWKVDKEVADRLTAFRDQMRELTGKKDVGIYLIEDKKRYYPNGSLASQILGYQNKEGVAIMGLEKTLDDDLRGEEGSITYVKDGKRTQLADGEIEAKQAVDGKNVMLTIDRDIQYYMEQAMKTAYEQYHPLSMTAIAADPKTMDILGMVSLPDFNPNNYWDYAKNLSSFKNNAVQSIYEPGSTFKIVTLAAAVQEGLFNPNDKYMSGTVQIPKSKPVNDIKRGGWGEITYLEGLKRSSNVAFVKLGYEKLGKTKFKQYIDNFGFGQKTGIELAGEIAGTTQLTWERDYAAATFGQAVSVTPIQQVAAVAAVANGGKLMEPHIIKSISDPNTGEKVVTEPKVIRQVISEQTSKKVGEYLEQVVSDKEIGTGRNAYIEGYRIAGKTGTAQKAQAAGGYAEDKFVVSFIGYAPVEDPKIVLYVLVDEPDDKTLGGGSVAAPIFKEIMQKSLLHLGVLPDIKKDADKDKKDEAEATPAPVTAKVTDVTNQTVTQAKSKLGNSSFEAIVLGKGDKVVSQLPKAGAVLPTSQHVYLMTEKTLGSVPSLKGLSLRDALDMCSLLGASCTASGQGYVSGQQATRDGDKLSIALTLSPPAGTTIEPAATKTATDKQVQSGTGGDGAGAADVDDSAVDDAGD</sequence>
<organism evidence="6 7">
    <name type="scientific">Cohnella hashimotonis</name>
    <dbReference type="NCBI Taxonomy" id="2826895"/>
    <lineage>
        <taxon>Bacteria</taxon>
        <taxon>Bacillati</taxon>
        <taxon>Bacillota</taxon>
        <taxon>Bacilli</taxon>
        <taxon>Bacillales</taxon>
        <taxon>Paenibacillaceae</taxon>
        <taxon>Cohnella</taxon>
    </lineage>
</organism>
<dbReference type="Pfam" id="PF03717">
    <property type="entry name" value="PBP_dimer"/>
    <property type="match status" value="1"/>
</dbReference>
<dbReference type="Proteomes" id="UP001161691">
    <property type="component" value="Unassembled WGS sequence"/>
</dbReference>
<accession>A0ABT6TIL3</accession>
<comment type="similarity">
    <text evidence="2">Belongs to the transpeptidase family.</text>
</comment>
<dbReference type="SMART" id="SM00740">
    <property type="entry name" value="PASTA"/>
    <property type="match status" value="1"/>
</dbReference>
<dbReference type="CDD" id="cd06576">
    <property type="entry name" value="PASTA_Pbp2x-like_1"/>
    <property type="match status" value="1"/>
</dbReference>
<dbReference type="InterPro" id="IPR050515">
    <property type="entry name" value="Beta-lactam/transpept"/>
</dbReference>
<evidence type="ECO:0000313" key="6">
    <source>
        <dbReference type="EMBL" id="MDI4646565.1"/>
    </source>
</evidence>
<protein>
    <submittedName>
        <fullName evidence="6">Penicillin-binding transpeptidase domain-containing protein</fullName>
    </submittedName>
</protein>
<dbReference type="InterPro" id="IPR036138">
    <property type="entry name" value="PBP_dimer_sf"/>
</dbReference>
<keyword evidence="7" id="KW-1185">Reference proteome</keyword>
<dbReference type="Gene3D" id="3.40.710.10">
    <property type="entry name" value="DD-peptidase/beta-lactamase superfamily"/>
    <property type="match status" value="1"/>
</dbReference>
<feature type="compositionally biased region" description="Acidic residues" evidence="4">
    <location>
        <begin position="757"/>
        <end position="768"/>
    </location>
</feature>
<comment type="caution">
    <text evidence="6">The sequence shown here is derived from an EMBL/GenBank/DDBJ whole genome shotgun (WGS) entry which is preliminary data.</text>
</comment>
<keyword evidence="3" id="KW-0472">Membrane</keyword>
<dbReference type="Gene3D" id="3.90.1310.10">
    <property type="entry name" value="Penicillin-binding protein 2a (Domain 2)"/>
    <property type="match status" value="1"/>
</dbReference>
<comment type="subcellular location">
    <subcellularLocation>
        <location evidence="1">Membrane</location>
    </subcellularLocation>
</comment>
<evidence type="ECO:0000256" key="1">
    <source>
        <dbReference type="ARBA" id="ARBA00004370"/>
    </source>
</evidence>
<dbReference type="InterPro" id="IPR005311">
    <property type="entry name" value="PBP_dimer"/>
</dbReference>
<evidence type="ECO:0000259" key="5">
    <source>
        <dbReference type="PROSITE" id="PS51178"/>
    </source>
</evidence>
<dbReference type="SUPFAM" id="SSF54184">
    <property type="entry name" value="Penicillin-binding protein 2x (pbp-2x), c-terminal domain"/>
    <property type="match status" value="1"/>
</dbReference>
<evidence type="ECO:0000256" key="3">
    <source>
        <dbReference type="ARBA" id="ARBA00023136"/>
    </source>
</evidence>